<organism evidence="9 10">
    <name type="scientific">Zunongwangia endophytica</name>
    <dbReference type="NCBI Taxonomy" id="1808945"/>
    <lineage>
        <taxon>Bacteria</taxon>
        <taxon>Pseudomonadati</taxon>
        <taxon>Bacteroidota</taxon>
        <taxon>Flavobacteriia</taxon>
        <taxon>Flavobacteriales</taxon>
        <taxon>Flavobacteriaceae</taxon>
        <taxon>Zunongwangia</taxon>
    </lineage>
</organism>
<dbReference type="InterPro" id="IPR008183">
    <property type="entry name" value="Aldose_1/G6P_1-epimerase"/>
</dbReference>
<comment type="pathway">
    <text evidence="2 8">Carbohydrate metabolism; hexose metabolism.</text>
</comment>
<evidence type="ECO:0000256" key="8">
    <source>
        <dbReference type="PIRNR" id="PIRNR005096"/>
    </source>
</evidence>
<dbReference type="EMBL" id="JBHSAS010000002">
    <property type="protein sequence ID" value="MFC4026024.1"/>
    <property type="molecule type" value="Genomic_DNA"/>
</dbReference>
<comment type="cofactor">
    <cofactor evidence="1">
        <name>Ca(2+)</name>
        <dbReference type="ChEBI" id="CHEBI:29108"/>
    </cofactor>
</comment>
<evidence type="ECO:0000256" key="6">
    <source>
        <dbReference type="ARBA" id="ARBA00023235"/>
    </source>
</evidence>
<dbReference type="CDD" id="cd09019">
    <property type="entry name" value="galactose_mutarotase_like"/>
    <property type="match status" value="1"/>
</dbReference>
<keyword evidence="5" id="KW-0106">Calcium</keyword>
<evidence type="ECO:0000256" key="7">
    <source>
        <dbReference type="ARBA" id="ARBA00023277"/>
    </source>
</evidence>
<protein>
    <recommendedName>
        <fullName evidence="8">Aldose 1-epimerase</fullName>
        <ecNumber evidence="8">5.1.3.3</ecNumber>
    </recommendedName>
</protein>
<comment type="similarity">
    <text evidence="3 8">Belongs to the aldose epimerase family.</text>
</comment>
<dbReference type="PIRSF" id="PIRSF005096">
    <property type="entry name" value="GALM"/>
    <property type="match status" value="1"/>
</dbReference>
<sequence>MSIKTEKKIESYLPKNTNGLKLNLINYGGRITNLEVPDKNGNLGNVVLNLSEEDYFEPNPFIGALIGRYANRIANASFTLNEELFEIDKNEGRNCLHAGIGGFDAVFWTVEKLSDSKVLLTYDSPHLEMGFPGNLKVNVYYELTNTNELKIAYHSVSDQETVINLTQHAYFNLTADFNKKITDHEVFINVDAFLPTSGNISTGEIRAVKDSVFDFRKPKNTDSTIDDNNEQLQIAGGYDHCFVLNNKQGLSLAASAYDRKSGRFLEVFTTEPGVQFYTGNSLDGSLKIPNQSGNYEKCSGFCFKTQHFPDSSNQPDFSSVVIQAGEEFFSETVYKFSVKTEEDN</sequence>
<evidence type="ECO:0000256" key="1">
    <source>
        <dbReference type="ARBA" id="ARBA00001913"/>
    </source>
</evidence>
<dbReference type="GO" id="GO:0016853">
    <property type="term" value="F:isomerase activity"/>
    <property type="evidence" value="ECO:0007669"/>
    <property type="project" value="UniProtKB-KW"/>
</dbReference>
<dbReference type="InterPro" id="IPR047215">
    <property type="entry name" value="Galactose_mutarotase-like"/>
</dbReference>
<evidence type="ECO:0000256" key="5">
    <source>
        <dbReference type="ARBA" id="ARBA00022837"/>
    </source>
</evidence>
<dbReference type="PANTHER" id="PTHR10091">
    <property type="entry name" value="ALDOSE-1-EPIMERASE"/>
    <property type="match status" value="1"/>
</dbReference>
<dbReference type="SUPFAM" id="SSF74650">
    <property type="entry name" value="Galactose mutarotase-like"/>
    <property type="match status" value="1"/>
</dbReference>
<dbReference type="Gene3D" id="2.70.98.10">
    <property type="match status" value="1"/>
</dbReference>
<reference evidence="10" key="1">
    <citation type="journal article" date="2019" name="Int. J. Syst. Evol. Microbiol.">
        <title>The Global Catalogue of Microorganisms (GCM) 10K type strain sequencing project: providing services to taxonomists for standard genome sequencing and annotation.</title>
        <authorList>
            <consortium name="The Broad Institute Genomics Platform"/>
            <consortium name="The Broad Institute Genome Sequencing Center for Infectious Disease"/>
            <person name="Wu L."/>
            <person name="Ma J."/>
        </authorList>
    </citation>
    <scope>NUCLEOTIDE SEQUENCE [LARGE SCALE GENOMIC DNA]</scope>
    <source>
        <strain evidence="10">CECT 9128</strain>
    </source>
</reference>
<dbReference type="PANTHER" id="PTHR10091:SF0">
    <property type="entry name" value="GALACTOSE MUTAROTASE"/>
    <property type="match status" value="1"/>
</dbReference>
<dbReference type="EC" id="5.1.3.3" evidence="8"/>
<evidence type="ECO:0000256" key="2">
    <source>
        <dbReference type="ARBA" id="ARBA00005028"/>
    </source>
</evidence>
<name>A0ABV8H6P8_9FLAO</name>
<proteinExistence type="inferred from homology"/>
<comment type="catalytic activity">
    <reaction evidence="8">
        <text>alpha-D-glucose = beta-D-glucose</text>
        <dbReference type="Rhea" id="RHEA:10264"/>
        <dbReference type="ChEBI" id="CHEBI:15903"/>
        <dbReference type="ChEBI" id="CHEBI:17925"/>
        <dbReference type="EC" id="5.1.3.3"/>
    </reaction>
</comment>
<accession>A0ABV8H6P8</accession>
<gene>
    <name evidence="9" type="ORF">ACFOS1_01270</name>
</gene>
<keyword evidence="7 8" id="KW-0119">Carbohydrate metabolism</keyword>
<dbReference type="RefSeq" id="WP_290232606.1">
    <property type="nucleotide sequence ID" value="NZ_JAUFPZ010000002.1"/>
</dbReference>
<dbReference type="InterPro" id="IPR015443">
    <property type="entry name" value="Aldose_1-epimerase"/>
</dbReference>
<evidence type="ECO:0000313" key="9">
    <source>
        <dbReference type="EMBL" id="MFC4026024.1"/>
    </source>
</evidence>
<keyword evidence="6 8" id="KW-0413">Isomerase</keyword>
<dbReference type="Proteomes" id="UP001595793">
    <property type="component" value="Unassembled WGS sequence"/>
</dbReference>
<comment type="subunit">
    <text evidence="4">Monomer.</text>
</comment>
<dbReference type="InterPro" id="IPR011013">
    <property type="entry name" value="Gal_mutarotase_sf_dom"/>
</dbReference>
<dbReference type="NCBIfam" id="NF008277">
    <property type="entry name" value="PRK11055.1"/>
    <property type="match status" value="1"/>
</dbReference>
<dbReference type="Pfam" id="PF01263">
    <property type="entry name" value="Aldose_epim"/>
    <property type="match status" value="1"/>
</dbReference>
<evidence type="ECO:0000256" key="4">
    <source>
        <dbReference type="ARBA" id="ARBA00011245"/>
    </source>
</evidence>
<evidence type="ECO:0000256" key="3">
    <source>
        <dbReference type="ARBA" id="ARBA00006206"/>
    </source>
</evidence>
<evidence type="ECO:0000313" key="10">
    <source>
        <dbReference type="Proteomes" id="UP001595793"/>
    </source>
</evidence>
<dbReference type="InterPro" id="IPR014718">
    <property type="entry name" value="GH-type_carb-bd"/>
</dbReference>
<keyword evidence="10" id="KW-1185">Reference proteome</keyword>
<comment type="caution">
    <text evidence="9">The sequence shown here is derived from an EMBL/GenBank/DDBJ whole genome shotgun (WGS) entry which is preliminary data.</text>
</comment>